<dbReference type="PANTHER" id="PTHR35145">
    <property type="entry name" value="CYTOPLASMIC PROTEIN-RELATED"/>
    <property type="match status" value="1"/>
</dbReference>
<dbReference type="EMBL" id="WSTB01000007">
    <property type="protein sequence ID" value="MWB95411.1"/>
    <property type="molecule type" value="Genomic_DNA"/>
</dbReference>
<dbReference type="Pfam" id="PF04237">
    <property type="entry name" value="YjbR"/>
    <property type="match status" value="1"/>
</dbReference>
<name>A0A6I4NMR5_9FLAO</name>
<dbReference type="AlphaFoldDB" id="A0A6I4NMR5"/>
<dbReference type="PANTHER" id="PTHR35145:SF1">
    <property type="entry name" value="CYTOPLASMIC PROTEIN"/>
    <property type="match status" value="1"/>
</dbReference>
<accession>A0A6I4NMR5</accession>
<dbReference type="InterPro" id="IPR007351">
    <property type="entry name" value="YjbR"/>
</dbReference>
<keyword evidence="2" id="KW-1185">Reference proteome</keyword>
<proteinExistence type="predicted"/>
<evidence type="ECO:0000313" key="1">
    <source>
        <dbReference type="EMBL" id="MWB95411.1"/>
    </source>
</evidence>
<dbReference type="GO" id="GO:0003677">
    <property type="term" value="F:DNA binding"/>
    <property type="evidence" value="ECO:0007669"/>
    <property type="project" value="UniProtKB-KW"/>
</dbReference>
<protein>
    <submittedName>
        <fullName evidence="1">MmcQ/YjbR family DNA-binding protein</fullName>
    </submittedName>
</protein>
<dbReference type="SUPFAM" id="SSF142906">
    <property type="entry name" value="YjbR-like"/>
    <property type="match status" value="1"/>
</dbReference>
<dbReference type="Proteomes" id="UP000471501">
    <property type="component" value="Unassembled WGS sequence"/>
</dbReference>
<dbReference type="RefSeq" id="WP_160375335.1">
    <property type="nucleotide sequence ID" value="NZ_WSTB01000007.1"/>
</dbReference>
<gene>
    <name evidence="1" type="ORF">GON26_13660</name>
</gene>
<keyword evidence="1" id="KW-0238">DNA-binding</keyword>
<comment type="caution">
    <text evidence="1">The sequence shown here is derived from an EMBL/GenBank/DDBJ whole genome shotgun (WGS) entry which is preliminary data.</text>
</comment>
<dbReference type="InterPro" id="IPR038056">
    <property type="entry name" value="YjbR-like_sf"/>
</dbReference>
<dbReference type="Gene3D" id="3.90.1150.30">
    <property type="match status" value="1"/>
</dbReference>
<evidence type="ECO:0000313" key="2">
    <source>
        <dbReference type="Proteomes" id="UP000471501"/>
    </source>
</evidence>
<reference evidence="1 2" key="1">
    <citation type="submission" date="2019-12" db="EMBL/GenBank/DDBJ databases">
        <authorList>
            <person name="Kim Y.S."/>
        </authorList>
    </citation>
    <scope>NUCLEOTIDE SEQUENCE [LARGE SCALE GENOMIC DNA]</scope>
    <source>
        <strain evidence="1 2">GA093</strain>
    </source>
</reference>
<sequence>MDIEKYRKYCLSKKQATESFPFPSLPNILVFKVVDKMFTATDVNTFESFSIKHDPDTIDNLRSKFDAVTNHTYFSNKHWSKLLMDKSIPDKILFELLDTSYNLTVAKLTKKTRNEMGL</sequence>
<organism evidence="1 2">
    <name type="scientific">Flavobacterium hydrocarbonoxydans</name>
    <dbReference type="NCBI Taxonomy" id="2683249"/>
    <lineage>
        <taxon>Bacteria</taxon>
        <taxon>Pseudomonadati</taxon>
        <taxon>Bacteroidota</taxon>
        <taxon>Flavobacteriia</taxon>
        <taxon>Flavobacteriales</taxon>
        <taxon>Flavobacteriaceae</taxon>
        <taxon>Flavobacterium</taxon>
    </lineage>
</organism>
<dbReference type="InterPro" id="IPR058532">
    <property type="entry name" value="YjbR/MT2646/Rv2570-like"/>
</dbReference>